<dbReference type="InParanoid" id="A7E7N8"/>
<reference evidence="2" key="1">
    <citation type="journal article" date="2011" name="PLoS Genet.">
        <title>Genomic analysis of the necrotrophic fungal pathogens Sclerotinia sclerotiorum and Botrytis cinerea.</title>
        <authorList>
            <person name="Amselem J."/>
            <person name="Cuomo C.A."/>
            <person name="van Kan J.A."/>
            <person name="Viaud M."/>
            <person name="Benito E.P."/>
            <person name="Couloux A."/>
            <person name="Coutinho P.M."/>
            <person name="de Vries R.P."/>
            <person name="Dyer P.S."/>
            <person name="Fillinger S."/>
            <person name="Fournier E."/>
            <person name="Gout L."/>
            <person name="Hahn M."/>
            <person name="Kohn L."/>
            <person name="Lapalu N."/>
            <person name="Plummer K.M."/>
            <person name="Pradier J.M."/>
            <person name="Quevillon E."/>
            <person name="Sharon A."/>
            <person name="Simon A."/>
            <person name="ten Have A."/>
            <person name="Tudzynski B."/>
            <person name="Tudzynski P."/>
            <person name="Wincker P."/>
            <person name="Andrew M."/>
            <person name="Anthouard V."/>
            <person name="Beever R.E."/>
            <person name="Beffa R."/>
            <person name="Benoit I."/>
            <person name="Bouzid O."/>
            <person name="Brault B."/>
            <person name="Chen Z."/>
            <person name="Choquer M."/>
            <person name="Collemare J."/>
            <person name="Cotton P."/>
            <person name="Danchin E.G."/>
            <person name="Da Silva C."/>
            <person name="Gautier A."/>
            <person name="Giraud C."/>
            <person name="Giraud T."/>
            <person name="Gonzalez C."/>
            <person name="Grossetete S."/>
            <person name="Guldener U."/>
            <person name="Henrissat B."/>
            <person name="Howlett B.J."/>
            <person name="Kodira C."/>
            <person name="Kretschmer M."/>
            <person name="Lappartient A."/>
            <person name="Leroch M."/>
            <person name="Levis C."/>
            <person name="Mauceli E."/>
            <person name="Neuveglise C."/>
            <person name="Oeser B."/>
            <person name="Pearson M."/>
            <person name="Poulain J."/>
            <person name="Poussereau N."/>
            <person name="Quesneville H."/>
            <person name="Rascle C."/>
            <person name="Schumacher J."/>
            <person name="Segurens B."/>
            <person name="Sexton A."/>
            <person name="Silva E."/>
            <person name="Sirven C."/>
            <person name="Soanes D.M."/>
            <person name="Talbot N.J."/>
            <person name="Templeton M."/>
            <person name="Yandava C."/>
            <person name="Yarden O."/>
            <person name="Zeng Q."/>
            <person name="Rollins J.A."/>
            <person name="Lebrun M.H."/>
            <person name="Dickman M."/>
        </authorList>
    </citation>
    <scope>NUCLEOTIDE SEQUENCE [LARGE SCALE GENOMIC DNA]</scope>
    <source>
        <strain evidence="2">ATCC 18683 / 1980 / Ss-1</strain>
    </source>
</reference>
<evidence type="ECO:0000313" key="1">
    <source>
        <dbReference type="EMBL" id="EDN96390.1"/>
    </source>
</evidence>
<dbReference type="AlphaFoldDB" id="A7E7N8"/>
<dbReference type="KEGG" id="ssl:SS1G_01316"/>
<dbReference type="HOGENOM" id="CLU_3260805_0_0_1"/>
<proteinExistence type="predicted"/>
<name>A7E7N8_SCLS1</name>
<gene>
    <name evidence="1" type="ORF">SS1G_01316</name>
</gene>
<protein>
    <submittedName>
        <fullName evidence="1">Uncharacterized protein</fullName>
    </submittedName>
</protein>
<keyword evidence="2" id="KW-1185">Reference proteome</keyword>
<dbReference type="Proteomes" id="UP000001312">
    <property type="component" value="Unassembled WGS sequence"/>
</dbReference>
<organism evidence="1 2">
    <name type="scientific">Sclerotinia sclerotiorum (strain ATCC 18683 / 1980 / Ss-1)</name>
    <name type="common">White mold</name>
    <name type="synonym">Whetzelinia sclerotiorum</name>
    <dbReference type="NCBI Taxonomy" id="665079"/>
    <lineage>
        <taxon>Eukaryota</taxon>
        <taxon>Fungi</taxon>
        <taxon>Dikarya</taxon>
        <taxon>Ascomycota</taxon>
        <taxon>Pezizomycotina</taxon>
        <taxon>Leotiomycetes</taxon>
        <taxon>Helotiales</taxon>
        <taxon>Sclerotiniaceae</taxon>
        <taxon>Sclerotinia</taxon>
    </lineage>
</organism>
<dbReference type="GeneID" id="5494045"/>
<sequence>MMVKKRMRVRAMVTISMSTHLPRLSKMDINTDTDSNLHKGKS</sequence>
<dbReference type="RefSeq" id="XP_001597122.1">
    <property type="nucleotide sequence ID" value="XM_001597072.1"/>
</dbReference>
<evidence type="ECO:0000313" key="2">
    <source>
        <dbReference type="Proteomes" id="UP000001312"/>
    </source>
</evidence>
<accession>A7E7N8</accession>
<dbReference type="EMBL" id="CH476622">
    <property type="protein sequence ID" value="EDN96390.1"/>
    <property type="molecule type" value="Genomic_DNA"/>
</dbReference>